<keyword evidence="1" id="KW-1133">Transmembrane helix</keyword>
<proteinExistence type="predicted"/>
<keyword evidence="1" id="KW-0472">Membrane</keyword>
<dbReference type="SMART" id="SM00220">
    <property type="entry name" value="S_TKc"/>
    <property type="match status" value="1"/>
</dbReference>
<dbReference type="PANTHER" id="PTHR24361:SF613">
    <property type="entry name" value="NUCLEAR RECEPTOR-BINDING PROTEIN-RELATED"/>
    <property type="match status" value="1"/>
</dbReference>
<evidence type="ECO:0000259" key="2">
    <source>
        <dbReference type="PROSITE" id="PS50011"/>
    </source>
</evidence>
<dbReference type="EMBL" id="LTAY01000036">
    <property type="protein sequence ID" value="OPX48141.1"/>
    <property type="molecule type" value="Genomic_DNA"/>
</dbReference>
<dbReference type="OrthoDB" id="9788659at2"/>
<dbReference type="GO" id="GO:0005524">
    <property type="term" value="F:ATP binding"/>
    <property type="evidence" value="ECO:0007669"/>
    <property type="project" value="InterPro"/>
</dbReference>
<organism evidence="3 4">
    <name type="scientific">Clostridium thermobutyricum DSM 4928</name>
    <dbReference type="NCBI Taxonomy" id="1121339"/>
    <lineage>
        <taxon>Bacteria</taxon>
        <taxon>Bacillati</taxon>
        <taxon>Bacillota</taxon>
        <taxon>Clostridia</taxon>
        <taxon>Eubacteriales</taxon>
        <taxon>Clostridiaceae</taxon>
        <taxon>Clostridium</taxon>
    </lineage>
</organism>
<dbReference type="InterPro" id="IPR011009">
    <property type="entry name" value="Kinase-like_dom_sf"/>
</dbReference>
<keyword evidence="3" id="KW-0808">Transferase</keyword>
<sequence>MEDLLKEYELSLYEDIKTISEGKVYLVSNSKSQQIYIKKILKKECLDVYKRLKGLKNKNRAEIIDYFIIGENLIVIEEFVHGKTLEKILEENYIDEDYAIDICISICDGLYDLHRMDKPLIHRDIKPSNVMISSDGIVKLIDFDVSRVLKDECDHDTVILGTKEYASPEQFGFAQTDGRSDIYSIGVLLNFILVKDFPKNKIAEGKLREVILKATQIDRLNRYQNLDQFKDALNKAKTQEQIKFFKDKKIIDNKKIKNINIEKINKFIHIKPKWFFKYIVGYRSGNIIFMILASLWYFTAFFGYSQFFYTKLLSDLILATYMIILPEFIIGSGFTLNKYIPLVNSEILYKKVIGRVIYFIVVTLISGILMQ</sequence>
<dbReference type="PANTHER" id="PTHR24361">
    <property type="entry name" value="MITOGEN-ACTIVATED KINASE KINASE KINASE"/>
    <property type="match status" value="1"/>
</dbReference>
<feature type="transmembrane region" description="Helical" evidence="1">
    <location>
        <begin position="352"/>
        <end position="370"/>
    </location>
</feature>
<gene>
    <name evidence="3" type="primary">prkC_2</name>
    <name evidence="3" type="ORF">CLTHE_13800</name>
</gene>
<dbReference type="EC" id="2.7.11.1" evidence="3"/>
<dbReference type="GO" id="GO:0006974">
    <property type="term" value="P:DNA damage response"/>
    <property type="evidence" value="ECO:0007669"/>
    <property type="project" value="TreeGrafter"/>
</dbReference>
<dbReference type="Gene3D" id="1.10.510.10">
    <property type="entry name" value="Transferase(Phosphotransferase) domain 1"/>
    <property type="match status" value="1"/>
</dbReference>
<evidence type="ECO:0000313" key="4">
    <source>
        <dbReference type="Proteomes" id="UP000191448"/>
    </source>
</evidence>
<dbReference type="InterPro" id="IPR000719">
    <property type="entry name" value="Prot_kinase_dom"/>
</dbReference>
<keyword evidence="1" id="KW-0812">Transmembrane</keyword>
<comment type="caution">
    <text evidence="3">The sequence shown here is derived from an EMBL/GenBank/DDBJ whole genome shotgun (WGS) entry which is preliminary data.</text>
</comment>
<feature type="domain" description="Protein kinase" evidence="2">
    <location>
        <begin position="13"/>
        <end position="256"/>
    </location>
</feature>
<name>A0A1V4SVN6_9CLOT</name>
<dbReference type="Proteomes" id="UP000191448">
    <property type="component" value="Unassembled WGS sequence"/>
</dbReference>
<evidence type="ECO:0000256" key="1">
    <source>
        <dbReference type="SAM" id="Phobius"/>
    </source>
</evidence>
<dbReference type="PROSITE" id="PS00108">
    <property type="entry name" value="PROTEIN_KINASE_ST"/>
    <property type="match status" value="1"/>
</dbReference>
<reference evidence="3 4" key="1">
    <citation type="submission" date="2016-02" db="EMBL/GenBank/DDBJ databases">
        <title>Genome sequence of Clostridium thermobutyricum DSM 4928.</title>
        <authorList>
            <person name="Poehlein A."/>
            <person name="Daniel R."/>
        </authorList>
    </citation>
    <scope>NUCLEOTIDE SEQUENCE [LARGE SCALE GENOMIC DNA]</scope>
    <source>
        <strain evidence="3 4">DSM 4928</strain>
    </source>
</reference>
<dbReference type="GO" id="GO:0004674">
    <property type="term" value="F:protein serine/threonine kinase activity"/>
    <property type="evidence" value="ECO:0007669"/>
    <property type="project" value="UniProtKB-EC"/>
</dbReference>
<dbReference type="InterPro" id="IPR053235">
    <property type="entry name" value="Ser_Thr_kinase"/>
</dbReference>
<evidence type="ECO:0000313" key="3">
    <source>
        <dbReference type="EMBL" id="OPX48141.1"/>
    </source>
</evidence>
<dbReference type="Pfam" id="PF00069">
    <property type="entry name" value="Pkinase"/>
    <property type="match status" value="1"/>
</dbReference>
<dbReference type="AlphaFoldDB" id="A0A1V4SVN6"/>
<dbReference type="InterPro" id="IPR008271">
    <property type="entry name" value="Ser/Thr_kinase_AS"/>
</dbReference>
<dbReference type="SUPFAM" id="SSF56112">
    <property type="entry name" value="Protein kinase-like (PK-like)"/>
    <property type="match status" value="1"/>
</dbReference>
<accession>A0A1V4SVN6</accession>
<dbReference type="CDD" id="cd14014">
    <property type="entry name" value="STKc_PknB_like"/>
    <property type="match status" value="1"/>
</dbReference>
<keyword evidence="3" id="KW-0418">Kinase</keyword>
<feature type="transmembrane region" description="Helical" evidence="1">
    <location>
        <begin position="287"/>
        <end position="304"/>
    </location>
</feature>
<feature type="transmembrane region" description="Helical" evidence="1">
    <location>
        <begin position="316"/>
        <end position="340"/>
    </location>
</feature>
<dbReference type="RefSeq" id="WP_080022598.1">
    <property type="nucleotide sequence ID" value="NZ_LTAY01000036.1"/>
</dbReference>
<dbReference type="GO" id="GO:0005737">
    <property type="term" value="C:cytoplasm"/>
    <property type="evidence" value="ECO:0007669"/>
    <property type="project" value="TreeGrafter"/>
</dbReference>
<protein>
    <submittedName>
        <fullName evidence="3">Serine/threonine-protein kinase PrkC</fullName>
        <ecNumber evidence="3">2.7.11.1</ecNumber>
    </submittedName>
</protein>
<dbReference type="PROSITE" id="PS50011">
    <property type="entry name" value="PROTEIN_KINASE_DOM"/>
    <property type="match status" value="1"/>
</dbReference>